<name>A0A9D1Q9P0_9FIRM</name>
<comment type="caution">
    <text evidence="1">The sequence shown here is derived from an EMBL/GenBank/DDBJ whole genome shotgun (WGS) entry which is preliminary data.</text>
</comment>
<organism evidence="1 2">
    <name type="scientific">Candidatus Faecalibacterium intestinigallinarum</name>
    <dbReference type="NCBI Taxonomy" id="2838581"/>
    <lineage>
        <taxon>Bacteria</taxon>
        <taxon>Bacillati</taxon>
        <taxon>Bacillota</taxon>
        <taxon>Clostridia</taxon>
        <taxon>Eubacteriales</taxon>
        <taxon>Oscillospiraceae</taxon>
        <taxon>Faecalibacterium</taxon>
    </lineage>
</organism>
<evidence type="ECO:0000313" key="2">
    <source>
        <dbReference type="Proteomes" id="UP000823933"/>
    </source>
</evidence>
<gene>
    <name evidence="1" type="ORF">H9890_04435</name>
</gene>
<dbReference type="AlphaFoldDB" id="A0A9D1Q9P0"/>
<dbReference type="Gene3D" id="3.40.50.1860">
    <property type="match status" value="1"/>
</dbReference>
<dbReference type="GO" id="GO:0016855">
    <property type="term" value="F:racemase and epimerase activity, acting on amino acids and derivatives"/>
    <property type="evidence" value="ECO:0007669"/>
    <property type="project" value="InterPro"/>
</dbReference>
<protein>
    <submittedName>
        <fullName evidence="1">Aspartate/glutamate racemase family protein</fullName>
    </submittedName>
</protein>
<sequence>MTLLGKLIYPNLENGIVIPSDKEKMVALANKYIAKENIDALILGCTELPLAIRPEDIDVSIVNTT</sequence>
<evidence type="ECO:0000313" key="1">
    <source>
        <dbReference type="EMBL" id="HIW08634.1"/>
    </source>
</evidence>
<dbReference type="InterPro" id="IPR001920">
    <property type="entry name" value="Asp/Glu_race"/>
</dbReference>
<proteinExistence type="predicted"/>
<dbReference type="EMBL" id="DXHQ01000051">
    <property type="protein sequence ID" value="HIW08634.1"/>
    <property type="molecule type" value="Genomic_DNA"/>
</dbReference>
<dbReference type="SUPFAM" id="SSF53681">
    <property type="entry name" value="Aspartate/glutamate racemase"/>
    <property type="match status" value="1"/>
</dbReference>
<reference evidence="1" key="1">
    <citation type="journal article" date="2021" name="PeerJ">
        <title>Extensive microbial diversity within the chicken gut microbiome revealed by metagenomics and culture.</title>
        <authorList>
            <person name="Gilroy R."/>
            <person name="Ravi A."/>
            <person name="Getino M."/>
            <person name="Pursley I."/>
            <person name="Horton D.L."/>
            <person name="Alikhan N.F."/>
            <person name="Baker D."/>
            <person name="Gharbi K."/>
            <person name="Hall N."/>
            <person name="Watson M."/>
            <person name="Adriaenssens E.M."/>
            <person name="Foster-Nyarko E."/>
            <person name="Jarju S."/>
            <person name="Secka A."/>
            <person name="Antonio M."/>
            <person name="Oren A."/>
            <person name="Chaudhuri R.R."/>
            <person name="La Ragione R."/>
            <person name="Hildebrand F."/>
            <person name="Pallen M.J."/>
        </authorList>
    </citation>
    <scope>NUCLEOTIDE SEQUENCE</scope>
    <source>
        <strain evidence="1">ChiHcolR34-3080</strain>
    </source>
</reference>
<dbReference type="Proteomes" id="UP000823933">
    <property type="component" value="Unassembled WGS sequence"/>
</dbReference>
<reference evidence="1" key="2">
    <citation type="submission" date="2021-04" db="EMBL/GenBank/DDBJ databases">
        <authorList>
            <person name="Gilroy R."/>
        </authorList>
    </citation>
    <scope>NUCLEOTIDE SEQUENCE</scope>
    <source>
        <strain evidence="1">ChiHcolR34-3080</strain>
    </source>
</reference>
<accession>A0A9D1Q9P0</accession>